<feature type="compositionally biased region" description="Basic and acidic residues" evidence="5">
    <location>
        <begin position="132"/>
        <end position="146"/>
    </location>
</feature>
<reference evidence="7 8" key="1">
    <citation type="journal article" date="2013" name="Genome Biol.">
        <title>The genome sequence of the most widely cultivated cacao type and its use to identify candidate genes regulating pod color.</title>
        <authorList>
            <person name="Motamayor J.C."/>
            <person name="Mockaitis K."/>
            <person name="Schmutz J."/>
            <person name="Haiminen N."/>
            <person name="Iii D.L."/>
            <person name="Cornejo O."/>
            <person name="Findley S.D."/>
            <person name="Zheng P."/>
            <person name="Utro F."/>
            <person name="Royaert S."/>
            <person name="Saski C."/>
            <person name="Jenkins J."/>
            <person name="Podicheti R."/>
            <person name="Zhao M."/>
            <person name="Scheffler B.E."/>
            <person name="Stack J.C."/>
            <person name="Feltus F.A."/>
            <person name="Mustiga G.M."/>
            <person name="Amores F."/>
            <person name="Phillips W."/>
            <person name="Marelli J.P."/>
            <person name="May G.D."/>
            <person name="Shapiro H."/>
            <person name="Ma J."/>
            <person name="Bustamante C.D."/>
            <person name="Schnell R.J."/>
            <person name="Main D."/>
            <person name="Gilbert D."/>
            <person name="Parida L."/>
            <person name="Kuhn D.N."/>
        </authorList>
    </citation>
    <scope>NUCLEOTIDE SEQUENCE [LARGE SCALE GENOMIC DNA]</scope>
    <source>
        <strain evidence="8">cv. Matina 1-6</strain>
    </source>
</reference>
<evidence type="ECO:0000256" key="4">
    <source>
        <dbReference type="ARBA" id="ARBA00023306"/>
    </source>
</evidence>
<keyword evidence="3" id="KW-0649">Protein kinase inhibitor</keyword>
<dbReference type="Gene3D" id="4.10.365.10">
    <property type="entry name" value="p27"/>
    <property type="match status" value="1"/>
</dbReference>
<accession>A0A061DGC9</accession>
<dbReference type="GO" id="GO:0051726">
    <property type="term" value="P:regulation of cell cycle"/>
    <property type="evidence" value="ECO:0007669"/>
    <property type="project" value="InterPro"/>
</dbReference>
<evidence type="ECO:0000256" key="5">
    <source>
        <dbReference type="SAM" id="MobiDB-lite"/>
    </source>
</evidence>
<dbReference type="InterPro" id="IPR003175">
    <property type="entry name" value="CDI_dom"/>
</dbReference>
<name>A0A061DGC9_THECC</name>
<dbReference type="eggNOG" id="ENOG502RZHP">
    <property type="taxonomic scope" value="Eukaryota"/>
</dbReference>
<dbReference type="InterPro" id="IPR044275">
    <property type="entry name" value="KRP"/>
</dbReference>
<dbReference type="EMBL" id="CM001879">
    <property type="protein sequence ID" value="EOX91380.1"/>
    <property type="molecule type" value="Genomic_DNA"/>
</dbReference>
<dbReference type="InterPro" id="IPR044898">
    <property type="entry name" value="CDI_dom_sf"/>
</dbReference>
<dbReference type="OMA" id="YEWVRLT"/>
<keyword evidence="8" id="KW-1185">Reference proteome</keyword>
<evidence type="ECO:0000313" key="8">
    <source>
        <dbReference type="Proteomes" id="UP000026915"/>
    </source>
</evidence>
<dbReference type="GO" id="GO:0005654">
    <property type="term" value="C:nucleoplasm"/>
    <property type="evidence" value="ECO:0007669"/>
    <property type="project" value="UniProtKB-SubCell"/>
</dbReference>
<dbReference type="PANTHER" id="PTHR46776">
    <property type="entry name" value="CYCLIN-DEPENDENT KINASE INHIBITOR 4-RELATED"/>
    <property type="match status" value="1"/>
</dbReference>
<dbReference type="Proteomes" id="UP000026915">
    <property type="component" value="Chromosome 1"/>
</dbReference>
<organism evidence="7 8">
    <name type="scientific">Theobroma cacao</name>
    <name type="common">Cacao</name>
    <name type="synonym">Cocoa</name>
    <dbReference type="NCBI Taxonomy" id="3641"/>
    <lineage>
        <taxon>Eukaryota</taxon>
        <taxon>Viridiplantae</taxon>
        <taxon>Streptophyta</taxon>
        <taxon>Embryophyta</taxon>
        <taxon>Tracheophyta</taxon>
        <taxon>Spermatophyta</taxon>
        <taxon>Magnoliopsida</taxon>
        <taxon>eudicotyledons</taxon>
        <taxon>Gunneridae</taxon>
        <taxon>Pentapetalae</taxon>
        <taxon>rosids</taxon>
        <taxon>malvids</taxon>
        <taxon>Malvales</taxon>
        <taxon>Malvaceae</taxon>
        <taxon>Byttnerioideae</taxon>
        <taxon>Theobroma</taxon>
    </lineage>
</organism>
<comment type="subcellular location">
    <subcellularLocation>
        <location evidence="1">Nucleus</location>
        <location evidence="1">Nucleoplasm</location>
    </subcellularLocation>
</comment>
<dbReference type="Pfam" id="PF02234">
    <property type="entry name" value="CDI"/>
    <property type="match status" value="1"/>
</dbReference>
<feature type="region of interest" description="Disordered" evidence="5">
    <location>
        <begin position="114"/>
        <end position="165"/>
    </location>
</feature>
<sequence>MGRKCRTIGEITVMEIANVGVRTRAMAATETVKVKKKRRRLNDDEEAQVKVTSSTTSYIQLRSRRILVDHRRKENRCSSHNSDHDDDVSCCSSNIGSSEKRIIELPDLEDESIEVETSPYFSSRESSSMNSSRRETTPSSELRAEPEDQDSMSKPSEVNSRRRSTVEKINPIKAEIEEFFASAEKDLQKHFTEKYNFDFVKEEPLEGRYEWVRLKPLGKSQNEKIGEKSNE</sequence>
<dbReference type="HOGENOM" id="CLU_083146_1_0_1"/>
<gene>
    <name evidence="7" type="ORF">TCM_000595</name>
</gene>
<evidence type="ECO:0000256" key="2">
    <source>
        <dbReference type="ARBA" id="ARBA00010274"/>
    </source>
</evidence>
<protein>
    <submittedName>
        <fullName evidence="7">Cyclin-dependent kinase inhibitor family protein, putative isoform 1</fullName>
    </submittedName>
</protein>
<evidence type="ECO:0000256" key="1">
    <source>
        <dbReference type="ARBA" id="ARBA00004642"/>
    </source>
</evidence>
<feature type="domain" description="Cyclin-dependent kinase inhibitor" evidence="6">
    <location>
        <begin position="172"/>
        <end position="214"/>
    </location>
</feature>
<dbReference type="PIRSF" id="PIRSF017811">
    <property type="entry name" value="CDK_inhib_pln"/>
    <property type="match status" value="1"/>
</dbReference>
<dbReference type="GO" id="GO:0005634">
    <property type="term" value="C:nucleus"/>
    <property type="evidence" value="ECO:0000318"/>
    <property type="project" value="GO_Central"/>
</dbReference>
<dbReference type="FunCoup" id="A0A061DGC9">
    <property type="interactions" value="12"/>
</dbReference>
<dbReference type="Gramene" id="EOX91380">
    <property type="protein sequence ID" value="EOX91380"/>
    <property type="gene ID" value="TCM_000595"/>
</dbReference>
<evidence type="ECO:0000259" key="6">
    <source>
        <dbReference type="Pfam" id="PF02234"/>
    </source>
</evidence>
<feature type="compositionally biased region" description="Low complexity" evidence="5">
    <location>
        <begin position="122"/>
        <end position="131"/>
    </location>
</feature>
<keyword evidence="4" id="KW-0131">Cell cycle</keyword>
<dbReference type="AlphaFoldDB" id="A0A061DGC9"/>
<evidence type="ECO:0000256" key="3">
    <source>
        <dbReference type="ARBA" id="ARBA00023013"/>
    </source>
</evidence>
<dbReference type="GO" id="GO:0045740">
    <property type="term" value="P:positive regulation of DNA replication"/>
    <property type="evidence" value="ECO:0000318"/>
    <property type="project" value="GO_Central"/>
</dbReference>
<comment type="similarity">
    <text evidence="2">Belongs to the CDI family. ICK/KRP subfamily.</text>
</comment>
<dbReference type="InParanoid" id="A0A061DGC9"/>
<dbReference type="GO" id="GO:0004861">
    <property type="term" value="F:cyclin-dependent protein serine/threonine kinase inhibitor activity"/>
    <property type="evidence" value="ECO:0000318"/>
    <property type="project" value="GO_Central"/>
</dbReference>
<proteinExistence type="inferred from homology"/>
<dbReference type="STRING" id="3641.A0A061DGC9"/>
<evidence type="ECO:0000313" key="7">
    <source>
        <dbReference type="EMBL" id="EOX91380.1"/>
    </source>
</evidence>